<organism evidence="1 2">
    <name type="scientific">Trifolium pratense</name>
    <name type="common">Red clover</name>
    <dbReference type="NCBI Taxonomy" id="57577"/>
    <lineage>
        <taxon>Eukaryota</taxon>
        <taxon>Viridiplantae</taxon>
        <taxon>Streptophyta</taxon>
        <taxon>Embryophyta</taxon>
        <taxon>Tracheophyta</taxon>
        <taxon>Spermatophyta</taxon>
        <taxon>Magnoliopsida</taxon>
        <taxon>eudicotyledons</taxon>
        <taxon>Gunneridae</taxon>
        <taxon>Pentapetalae</taxon>
        <taxon>rosids</taxon>
        <taxon>fabids</taxon>
        <taxon>Fabales</taxon>
        <taxon>Fabaceae</taxon>
        <taxon>Papilionoideae</taxon>
        <taxon>50 kb inversion clade</taxon>
        <taxon>NPAAA clade</taxon>
        <taxon>Hologalegina</taxon>
        <taxon>IRL clade</taxon>
        <taxon>Trifolieae</taxon>
        <taxon>Trifolium</taxon>
    </lineage>
</organism>
<evidence type="ECO:0000313" key="2">
    <source>
        <dbReference type="Proteomes" id="UP001177021"/>
    </source>
</evidence>
<protein>
    <submittedName>
        <fullName evidence="1">Uncharacterized protein</fullName>
    </submittedName>
</protein>
<dbReference type="EMBL" id="CASHSV030000615">
    <property type="protein sequence ID" value="CAJ2672354.1"/>
    <property type="molecule type" value="Genomic_DNA"/>
</dbReference>
<evidence type="ECO:0000313" key="1">
    <source>
        <dbReference type="EMBL" id="CAJ2672354.1"/>
    </source>
</evidence>
<keyword evidence="2" id="KW-1185">Reference proteome</keyword>
<gene>
    <name evidence="1" type="ORF">MILVUS5_LOCUS35997</name>
</gene>
<dbReference type="Proteomes" id="UP001177021">
    <property type="component" value="Unassembled WGS sequence"/>
</dbReference>
<accession>A0ACB0LVE6</accession>
<name>A0ACB0LVE6_TRIPR</name>
<reference evidence="1" key="1">
    <citation type="submission" date="2023-10" db="EMBL/GenBank/DDBJ databases">
        <authorList>
            <person name="Rodriguez Cubillos JULIANA M."/>
            <person name="De Vega J."/>
        </authorList>
    </citation>
    <scope>NUCLEOTIDE SEQUENCE</scope>
</reference>
<proteinExistence type="predicted"/>
<comment type="caution">
    <text evidence="1">The sequence shown here is derived from an EMBL/GenBank/DDBJ whole genome shotgun (WGS) entry which is preliminary data.</text>
</comment>
<sequence>MESEKTDNYHWALGKLKELITKQDIFPRVILTDREFALMNAIKDIFPYTTNMLCTWHIIKNVNARCTVHIPKDM</sequence>